<protein>
    <submittedName>
        <fullName evidence="2">GCN5 family acetyltransferase</fullName>
    </submittedName>
</protein>
<name>A0A0A5G4V8_9BACI</name>
<evidence type="ECO:0000313" key="2">
    <source>
        <dbReference type="EMBL" id="KGX88156.1"/>
    </source>
</evidence>
<organism evidence="2 3">
    <name type="scientific">Pontibacillus litoralis JSM 072002</name>
    <dbReference type="NCBI Taxonomy" id="1385512"/>
    <lineage>
        <taxon>Bacteria</taxon>
        <taxon>Bacillati</taxon>
        <taxon>Bacillota</taxon>
        <taxon>Bacilli</taxon>
        <taxon>Bacillales</taxon>
        <taxon>Bacillaceae</taxon>
        <taxon>Pontibacillus</taxon>
    </lineage>
</organism>
<dbReference type="Gene3D" id="3.40.630.30">
    <property type="match status" value="1"/>
</dbReference>
<dbReference type="Proteomes" id="UP000030401">
    <property type="component" value="Unassembled WGS sequence"/>
</dbReference>
<dbReference type="InterPro" id="IPR000182">
    <property type="entry name" value="GNAT_dom"/>
</dbReference>
<dbReference type="OrthoDB" id="9799321at2"/>
<dbReference type="GO" id="GO:1990189">
    <property type="term" value="F:protein N-terminal-serine acetyltransferase activity"/>
    <property type="evidence" value="ECO:0007669"/>
    <property type="project" value="TreeGrafter"/>
</dbReference>
<comment type="caution">
    <text evidence="2">The sequence shown here is derived from an EMBL/GenBank/DDBJ whole genome shotgun (WGS) entry which is preliminary data.</text>
</comment>
<dbReference type="EMBL" id="AVPG01000003">
    <property type="protein sequence ID" value="KGX88156.1"/>
    <property type="molecule type" value="Genomic_DNA"/>
</dbReference>
<dbReference type="eggNOG" id="COG1670">
    <property type="taxonomic scope" value="Bacteria"/>
</dbReference>
<evidence type="ECO:0000313" key="3">
    <source>
        <dbReference type="Proteomes" id="UP000030401"/>
    </source>
</evidence>
<dbReference type="RefSeq" id="WP_036832465.1">
    <property type="nucleotide sequence ID" value="NZ_AVPG01000003.1"/>
</dbReference>
<dbReference type="Pfam" id="PF13302">
    <property type="entry name" value="Acetyltransf_3"/>
    <property type="match status" value="1"/>
</dbReference>
<dbReference type="GO" id="GO:0005737">
    <property type="term" value="C:cytoplasm"/>
    <property type="evidence" value="ECO:0007669"/>
    <property type="project" value="TreeGrafter"/>
</dbReference>
<dbReference type="InterPro" id="IPR051908">
    <property type="entry name" value="Ribosomal_N-acetyltransferase"/>
</dbReference>
<dbReference type="PANTHER" id="PTHR43441">
    <property type="entry name" value="RIBOSOMAL-PROTEIN-SERINE ACETYLTRANSFERASE"/>
    <property type="match status" value="1"/>
</dbReference>
<sequence length="180" mass="20663">MFTYTINESTSLRLLQLRDAEAVFNLIDHNRSHLRTWLPWVDSTANITHTTAFIESTLNKFGNSDGFDAGIWYEGQLAGVIGLHYIDYNNRKTSIGYWLGESFQGKGIITEAAQALTNYALETLNLNRVEIRCATENAKSEAIPKRIGFTKEGTIQQAERLYDRYVDHHIYAMIQEKRRL</sequence>
<feature type="domain" description="N-acetyltransferase" evidence="1">
    <location>
        <begin position="10"/>
        <end position="178"/>
    </location>
</feature>
<keyword evidence="3" id="KW-1185">Reference proteome</keyword>
<evidence type="ECO:0000259" key="1">
    <source>
        <dbReference type="PROSITE" id="PS51186"/>
    </source>
</evidence>
<accession>A0A0A5G4V8</accession>
<dbReference type="AlphaFoldDB" id="A0A0A5G4V8"/>
<dbReference type="PANTHER" id="PTHR43441:SF12">
    <property type="entry name" value="RIBOSOMAL N-ACETYLTRANSFERASE YDAF-RELATED"/>
    <property type="match status" value="1"/>
</dbReference>
<dbReference type="STRING" id="1385512.N784_10470"/>
<dbReference type="GO" id="GO:0008999">
    <property type="term" value="F:protein-N-terminal-alanine acetyltransferase activity"/>
    <property type="evidence" value="ECO:0007669"/>
    <property type="project" value="TreeGrafter"/>
</dbReference>
<dbReference type="InterPro" id="IPR016181">
    <property type="entry name" value="Acyl_CoA_acyltransferase"/>
</dbReference>
<dbReference type="PROSITE" id="PS51186">
    <property type="entry name" value="GNAT"/>
    <property type="match status" value="1"/>
</dbReference>
<proteinExistence type="predicted"/>
<keyword evidence="2" id="KW-0808">Transferase</keyword>
<reference evidence="2 3" key="1">
    <citation type="submission" date="2013-08" db="EMBL/GenBank/DDBJ databases">
        <authorList>
            <person name="Huang J."/>
            <person name="Wang G."/>
        </authorList>
    </citation>
    <scope>NUCLEOTIDE SEQUENCE [LARGE SCALE GENOMIC DNA]</scope>
    <source>
        <strain evidence="2 3">JSM 072002</strain>
    </source>
</reference>
<gene>
    <name evidence="2" type="ORF">N784_10470</name>
</gene>
<dbReference type="SUPFAM" id="SSF55729">
    <property type="entry name" value="Acyl-CoA N-acyltransferases (Nat)"/>
    <property type="match status" value="1"/>
</dbReference>